<dbReference type="Proteomes" id="UP001520878">
    <property type="component" value="Unassembled WGS sequence"/>
</dbReference>
<name>A0ABS8G213_9ALTE</name>
<reference evidence="1 2" key="1">
    <citation type="submission" date="2021-10" db="EMBL/GenBank/DDBJ databases">
        <title>Draft genome of Aestuariibacter halophilus JC2043.</title>
        <authorList>
            <person name="Emsley S.A."/>
            <person name="Pfannmuller K.M."/>
            <person name="Ushijima B."/>
            <person name="Saw J.H."/>
            <person name="Videau P."/>
        </authorList>
    </citation>
    <scope>NUCLEOTIDE SEQUENCE [LARGE SCALE GENOMIC DNA]</scope>
    <source>
        <strain evidence="1 2">JC2043</strain>
    </source>
</reference>
<evidence type="ECO:0000313" key="2">
    <source>
        <dbReference type="Proteomes" id="UP001520878"/>
    </source>
</evidence>
<comment type="caution">
    <text evidence="1">The sequence shown here is derived from an EMBL/GenBank/DDBJ whole genome shotgun (WGS) entry which is preliminary data.</text>
</comment>
<accession>A0ABS8G213</accession>
<gene>
    <name evidence="1" type="ORF">LJ739_00005</name>
</gene>
<evidence type="ECO:0000313" key="1">
    <source>
        <dbReference type="EMBL" id="MCC2614622.1"/>
    </source>
</evidence>
<organism evidence="1 2">
    <name type="scientific">Fluctibacter halophilus</name>
    <dbReference type="NCBI Taxonomy" id="226011"/>
    <lineage>
        <taxon>Bacteria</taxon>
        <taxon>Pseudomonadati</taxon>
        <taxon>Pseudomonadota</taxon>
        <taxon>Gammaproteobacteria</taxon>
        <taxon>Alteromonadales</taxon>
        <taxon>Alteromonadaceae</taxon>
        <taxon>Fluctibacter</taxon>
    </lineage>
</organism>
<dbReference type="Pfam" id="PF07209">
    <property type="entry name" value="DUF1415"/>
    <property type="match status" value="1"/>
</dbReference>
<proteinExistence type="predicted"/>
<dbReference type="EMBL" id="JAJEWP010000001">
    <property type="protein sequence ID" value="MCC2614622.1"/>
    <property type="molecule type" value="Genomic_DNA"/>
</dbReference>
<dbReference type="RefSeq" id="WP_229156548.1">
    <property type="nucleotide sequence ID" value="NZ_JAJEWP010000001.1"/>
</dbReference>
<dbReference type="InterPro" id="IPR009858">
    <property type="entry name" value="DUF1415"/>
</dbReference>
<sequence length="187" mass="21009">MTGHATDQNAIEATRHWVVEVVVGLNLCPFAKREVQRDTIAYQVVHGDSQAALEALLNACQQLDNDSSIETTLLIFPTDFGDFDDYLDLLAMADHMLDYGGYRGIYQLASFHPDYCFAETSPDDPSNYTNRSPYPVLHLIREASIERVLARYPDPDSIPHNNVTLTRERGNQAMQALIDACHPNRAQ</sequence>
<protein>
    <submittedName>
        <fullName evidence="1">DUF1415 domain-containing protein</fullName>
    </submittedName>
</protein>
<keyword evidence="2" id="KW-1185">Reference proteome</keyword>